<comment type="caution">
    <text evidence="1">The sequence shown here is derived from an EMBL/GenBank/DDBJ whole genome shotgun (WGS) entry which is preliminary data.</text>
</comment>
<evidence type="ECO:0000313" key="1">
    <source>
        <dbReference type="EMBL" id="MFC5744822.1"/>
    </source>
</evidence>
<dbReference type="EMBL" id="JBHSON010000004">
    <property type="protein sequence ID" value="MFC5744822.1"/>
    <property type="molecule type" value="Genomic_DNA"/>
</dbReference>
<sequence length="394" mass="43513">MSNLDVLADEGTRPAAKATPSWLREGAGHAIRKLSERQQVNPNYQRDLVEAGRLYERAVHGNRRAMLDFEEAMTTSDFSILFADILDRQVLGSYQDWPSEWARYTRRGTVRDFRTVKRYTLDGGAAVLGEVPERGEYPEADVVPGEYEYRVSKRGRRLDHTFEMRVNDDLDMFRELPITLGRASRMTEDKFVTELFAQSTGPNSTFFSVGHGNIVTGNPVLSVDGLQDGMTQMGQQRDRDGNPIFIQSVNLVVPPALEVVANNIINATEVLAASGGGDGTGNNQLRTANWLRNKVSVVVNPWLPIVDTTSGNTAWYLIANTMAGRPAMEIGFLRGYEQPQVFVKAPDSLRVGGGSVPVEDGDFETDAIRHKVRHILGGTLMDYRMAAASNGSGS</sequence>
<gene>
    <name evidence="1" type="ORF">ACFPZN_04255</name>
</gene>
<accession>A0ABW0ZR50</accession>
<name>A0ABW0ZR50_9ACTN</name>
<dbReference type="Proteomes" id="UP001596074">
    <property type="component" value="Unassembled WGS sequence"/>
</dbReference>
<dbReference type="RefSeq" id="WP_378280320.1">
    <property type="nucleotide sequence ID" value="NZ_JBHSON010000004.1"/>
</dbReference>
<evidence type="ECO:0000313" key="2">
    <source>
        <dbReference type="Proteomes" id="UP001596074"/>
    </source>
</evidence>
<dbReference type="Pfam" id="PF25209">
    <property type="entry name" value="Phage_capsid_4"/>
    <property type="match status" value="1"/>
</dbReference>
<organism evidence="1 2">
    <name type="scientific">Actinomadura rugatobispora</name>
    <dbReference type="NCBI Taxonomy" id="1994"/>
    <lineage>
        <taxon>Bacteria</taxon>
        <taxon>Bacillati</taxon>
        <taxon>Actinomycetota</taxon>
        <taxon>Actinomycetes</taxon>
        <taxon>Streptosporangiales</taxon>
        <taxon>Thermomonosporaceae</taxon>
        <taxon>Actinomadura</taxon>
    </lineage>
</organism>
<reference evidence="2" key="1">
    <citation type="journal article" date="2019" name="Int. J. Syst. Evol. Microbiol.">
        <title>The Global Catalogue of Microorganisms (GCM) 10K type strain sequencing project: providing services to taxonomists for standard genome sequencing and annotation.</title>
        <authorList>
            <consortium name="The Broad Institute Genomics Platform"/>
            <consortium name="The Broad Institute Genome Sequencing Center for Infectious Disease"/>
            <person name="Wu L."/>
            <person name="Ma J."/>
        </authorList>
    </citation>
    <scope>NUCLEOTIDE SEQUENCE [LARGE SCALE GENOMIC DNA]</scope>
    <source>
        <strain evidence="2">KCTC 42087</strain>
    </source>
</reference>
<keyword evidence="2" id="KW-1185">Reference proteome</keyword>
<proteinExistence type="predicted"/>
<protein>
    <submittedName>
        <fullName evidence="1">Mu-like prophage major head subunit gpT family protein</fullName>
    </submittedName>
</protein>